<reference evidence="1" key="1">
    <citation type="journal article" date="2013" name="Genetics">
        <title>The draft genome and transcriptome of Panagrellus redivivus are shaped by the harsh demands of a free-living lifestyle.</title>
        <authorList>
            <person name="Srinivasan J."/>
            <person name="Dillman A.R."/>
            <person name="Macchietto M.G."/>
            <person name="Heikkinen L."/>
            <person name="Lakso M."/>
            <person name="Fracchia K.M."/>
            <person name="Antoshechkin I."/>
            <person name="Mortazavi A."/>
            <person name="Wong G."/>
            <person name="Sternberg P.W."/>
        </authorList>
    </citation>
    <scope>NUCLEOTIDE SEQUENCE [LARGE SCALE GENOMIC DNA]</scope>
    <source>
        <strain evidence="1">MT8872</strain>
    </source>
</reference>
<protein>
    <submittedName>
        <fullName evidence="2">Methyltransf_13 domain-containing protein</fullName>
    </submittedName>
</protein>
<dbReference type="AlphaFoldDB" id="A0A7E4UYL1"/>
<keyword evidence="1" id="KW-1185">Reference proteome</keyword>
<reference evidence="2" key="2">
    <citation type="submission" date="2020-10" db="UniProtKB">
        <authorList>
            <consortium name="WormBaseParasite"/>
        </authorList>
    </citation>
    <scope>IDENTIFICATION</scope>
</reference>
<proteinExistence type="predicted"/>
<organism evidence="1 2">
    <name type="scientific">Panagrellus redivivus</name>
    <name type="common">Microworm</name>
    <dbReference type="NCBI Taxonomy" id="6233"/>
    <lineage>
        <taxon>Eukaryota</taxon>
        <taxon>Metazoa</taxon>
        <taxon>Ecdysozoa</taxon>
        <taxon>Nematoda</taxon>
        <taxon>Chromadorea</taxon>
        <taxon>Rhabditida</taxon>
        <taxon>Tylenchina</taxon>
        <taxon>Panagrolaimomorpha</taxon>
        <taxon>Panagrolaimoidea</taxon>
        <taxon>Panagrolaimidae</taxon>
        <taxon>Panagrellus</taxon>
    </lineage>
</organism>
<accession>A0A7E4UYL1</accession>
<dbReference type="WBParaSite" id="Pan_g14124.t1">
    <property type="protein sequence ID" value="Pan_g14124.t1"/>
    <property type="gene ID" value="Pan_g14124"/>
</dbReference>
<name>A0A7E4UYL1_PANRE</name>
<dbReference type="Proteomes" id="UP000492821">
    <property type="component" value="Unassembled WGS sequence"/>
</dbReference>
<evidence type="ECO:0000313" key="1">
    <source>
        <dbReference type="Proteomes" id="UP000492821"/>
    </source>
</evidence>
<sequence>MPFPIAQLPYGLRRRLGELAAPVERYNLQVAAGYTEICPPQLQIVQTEYILLEFCMLDGVLTVSELLQDEIIENDKSIPFVFGPDDLFFCEGVVVFKNMKVADLEAPIFAQFMFHPEEIKIMQCDDSAEFYQKVSGMTNLSAKEIHIANNLEICFKTLFEAFPNVTNLWLNTVLPDGWMTDIVKHQKTKLTRVDVAGYDGIGEFTSREFAAFLKRQGKDFKLILGFNNPKRPYIKQVERTLKRSFKSLYPWERGMVILMYADVNIRFQ</sequence>
<evidence type="ECO:0000313" key="2">
    <source>
        <dbReference type="WBParaSite" id="Pan_g14124.t1"/>
    </source>
</evidence>